<protein>
    <submittedName>
        <fullName evidence="1">Uncharacterized protein</fullName>
    </submittedName>
</protein>
<dbReference type="AlphaFoldDB" id="A0A504YQG6"/>
<evidence type="ECO:0000313" key="2">
    <source>
        <dbReference type="Proteomes" id="UP000316759"/>
    </source>
</evidence>
<evidence type="ECO:0000313" key="1">
    <source>
        <dbReference type="EMBL" id="TPP64362.1"/>
    </source>
</evidence>
<sequence length="41" mass="4805">MKHALLAKLSSFLYDCLRRTPDQRSHFSTKRPSQDTKELVV</sequence>
<organism evidence="1 2">
    <name type="scientific">Fasciola gigantica</name>
    <name type="common">Giant liver fluke</name>
    <dbReference type="NCBI Taxonomy" id="46835"/>
    <lineage>
        <taxon>Eukaryota</taxon>
        <taxon>Metazoa</taxon>
        <taxon>Spiralia</taxon>
        <taxon>Lophotrochozoa</taxon>
        <taxon>Platyhelminthes</taxon>
        <taxon>Trematoda</taxon>
        <taxon>Digenea</taxon>
        <taxon>Plagiorchiida</taxon>
        <taxon>Echinostomata</taxon>
        <taxon>Echinostomatoidea</taxon>
        <taxon>Fasciolidae</taxon>
        <taxon>Fasciola</taxon>
    </lineage>
</organism>
<name>A0A504YQG6_FASGI</name>
<dbReference type="EMBL" id="SUNJ01004508">
    <property type="protein sequence ID" value="TPP64362.1"/>
    <property type="molecule type" value="Genomic_DNA"/>
</dbReference>
<accession>A0A504YQG6</accession>
<comment type="caution">
    <text evidence="1">The sequence shown here is derived from an EMBL/GenBank/DDBJ whole genome shotgun (WGS) entry which is preliminary data.</text>
</comment>
<keyword evidence="2" id="KW-1185">Reference proteome</keyword>
<proteinExistence type="predicted"/>
<gene>
    <name evidence="1" type="ORF">FGIG_11421</name>
</gene>
<reference evidence="1 2" key="1">
    <citation type="submission" date="2019-04" db="EMBL/GenBank/DDBJ databases">
        <title>Annotation for the trematode Fasciola gigantica.</title>
        <authorList>
            <person name="Choi Y.-J."/>
        </authorList>
    </citation>
    <scope>NUCLEOTIDE SEQUENCE [LARGE SCALE GENOMIC DNA]</scope>
    <source>
        <strain evidence="1">Uganda_cow_1</strain>
    </source>
</reference>
<dbReference type="Proteomes" id="UP000316759">
    <property type="component" value="Unassembled WGS sequence"/>
</dbReference>